<gene>
    <name evidence="2" type="ORF">BDQ12DRAFT_670097</name>
</gene>
<feature type="transmembrane region" description="Helical" evidence="1">
    <location>
        <begin position="50"/>
        <end position="73"/>
    </location>
</feature>
<evidence type="ECO:0000313" key="2">
    <source>
        <dbReference type="EMBL" id="TFK33670.1"/>
    </source>
</evidence>
<feature type="transmembrane region" description="Helical" evidence="1">
    <location>
        <begin position="100"/>
        <end position="119"/>
    </location>
</feature>
<dbReference type="AlphaFoldDB" id="A0A5C3LLF3"/>
<proteinExistence type="predicted"/>
<feature type="transmembrane region" description="Helical" evidence="1">
    <location>
        <begin position="20"/>
        <end position="38"/>
    </location>
</feature>
<protein>
    <recommendedName>
        <fullName evidence="4">G-protein coupled receptors family 1 profile domain-containing protein</fullName>
    </recommendedName>
</protein>
<keyword evidence="3" id="KW-1185">Reference proteome</keyword>
<dbReference type="OrthoDB" id="3346544at2759"/>
<name>A0A5C3LLF3_9AGAR</name>
<reference evidence="2 3" key="1">
    <citation type="journal article" date="2019" name="Nat. Ecol. Evol.">
        <title>Megaphylogeny resolves global patterns of mushroom evolution.</title>
        <authorList>
            <person name="Varga T."/>
            <person name="Krizsan K."/>
            <person name="Foldi C."/>
            <person name="Dima B."/>
            <person name="Sanchez-Garcia M."/>
            <person name="Sanchez-Ramirez S."/>
            <person name="Szollosi G.J."/>
            <person name="Szarkandi J.G."/>
            <person name="Papp V."/>
            <person name="Albert L."/>
            <person name="Andreopoulos W."/>
            <person name="Angelini C."/>
            <person name="Antonin V."/>
            <person name="Barry K.W."/>
            <person name="Bougher N.L."/>
            <person name="Buchanan P."/>
            <person name="Buyck B."/>
            <person name="Bense V."/>
            <person name="Catcheside P."/>
            <person name="Chovatia M."/>
            <person name="Cooper J."/>
            <person name="Damon W."/>
            <person name="Desjardin D."/>
            <person name="Finy P."/>
            <person name="Geml J."/>
            <person name="Haridas S."/>
            <person name="Hughes K."/>
            <person name="Justo A."/>
            <person name="Karasinski D."/>
            <person name="Kautmanova I."/>
            <person name="Kiss B."/>
            <person name="Kocsube S."/>
            <person name="Kotiranta H."/>
            <person name="LaButti K.M."/>
            <person name="Lechner B.E."/>
            <person name="Liimatainen K."/>
            <person name="Lipzen A."/>
            <person name="Lukacs Z."/>
            <person name="Mihaltcheva S."/>
            <person name="Morgado L.N."/>
            <person name="Niskanen T."/>
            <person name="Noordeloos M.E."/>
            <person name="Ohm R.A."/>
            <person name="Ortiz-Santana B."/>
            <person name="Ovrebo C."/>
            <person name="Racz N."/>
            <person name="Riley R."/>
            <person name="Savchenko A."/>
            <person name="Shiryaev A."/>
            <person name="Soop K."/>
            <person name="Spirin V."/>
            <person name="Szebenyi C."/>
            <person name="Tomsovsky M."/>
            <person name="Tulloss R.E."/>
            <person name="Uehling J."/>
            <person name="Grigoriev I.V."/>
            <person name="Vagvolgyi C."/>
            <person name="Papp T."/>
            <person name="Martin F.M."/>
            <person name="Miettinen O."/>
            <person name="Hibbett D.S."/>
            <person name="Nagy L.G."/>
        </authorList>
    </citation>
    <scope>NUCLEOTIDE SEQUENCE [LARGE SCALE GENOMIC DNA]</scope>
    <source>
        <strain evidence="2 3">CBS 166.37</strain>
    </source>
</reference>
<evidence type="ECO:0000256" key="1">
    <source>
        <dbReference type="SAM" id="Phobius"/>
    </source>
</evidence>
<keyword evidence="1" id="KW-0472">Membrane</keyword>
<feature type="transmembrane region" description="Helical" evidence="1">
    <location>
        <begin position="131"/>
        <end position="152"/>
    </location>
</feature>
<keyword evidence="1" id="KW-1133">Transmembrane helix</keyword>
<sequence>MSGFTVVEAEFCSLFTETLAFGLYLTSFGFCAKVLLTINSRWRHFDELNIPMVAVAFAMFVNACFDIALAMYMNWRAHILYQGPGGPEFILEDISHWTELARSVTTLTQTIFADGILIYRCWVTYNRSFRAVTFSVLLWLGNGVCAFFLIFYQANIRNPAIESASKLFPFGVAFWAVTVALNVVTTSLLIWPIWKSARENEQFLSHSTGSKSPNTLRSAMVIIIESALLYTMLSFIVFVTYTTGNNAFYIAAEMNIQVSGIAFNLIIIRTAYRNKISQRKDTNAQSVSLHFIAPRATGITSMTEGPTEYDKTMDNGVLERSVFGSTL</sequence>
<evidence type="ECO:0008006" key="4">
    <source>
        <dbReference type="Google" id="ProtNLM"/>
    </source>
</evidence>
<keyword evidence="1" id="KW-0812">Transmembrane</keyword>
<evidence type="ECO:0000313" key="3">
    <source>
        <dbReference type="Proteomes" id="UP000308652"/>
    </source>
</evidence>
<accession>A0A5C3LLF3</accession>
<dbReference type="Proteomes" id="UP000308652">
    <property type="component" value="Unassembled WGS sequence"/>
</dbReference>
<feature type="transmembrane region" description="Helical" evidence="1">
    <location>
        <begin position="172"/>
        <end position="194"/>
    </location>
</feature>
<dbReference type="EMBL" id="ML213644">
    <property type="protein sequence ID" value="TFK33670.1"/>
    <property type="molecule type" value="Genomic_DNA"/>
</dbReference>
<feature type="transmembrane region" description="Helical" evidence="1">
    <location>
        <begin position="215"/>
        <end position="241"/>
    </location>
</feature>
<organism evidence="2 3">
    <name type="scientific">Crucibulum laeve</name>
    <dbReference type="NCBI Taxonomy" id="68775"/>
    <lineage>
        <taxon>Eukaryota</taxon>
        <taxon>Fungi</taxon>
        <taxon>Dikarya</taxon>
        <taxon>Basidiomycota</taxon>
        <taxon>Agaricomycotina</taxon>
        <taxon>Agaricomycetes</taxon>
        <taxon>Agaricomycetidae</taxon>
        <taxon>Agaricales</taxon>
        <taxon>Agaricineae</taxon>
        <taxon>Nidulariaceae</taxon>
        <taxon>Crucibulum</taxon>
    </lineage>
</organism>
<feature type="transmembrane region" description="Helical" evidence="1">
    <location>
        <begin position="247"/>
        <end position="272"/>
    </location>
</feature>